<dbReference type="Proteomes" id="UP001183648">
    <property type="component" value="Unassembled WGS sequence"/>
</dbReference>
<dbReference type="EMBL" id="JAVDYG010000001">
    <property type="protein sequence ID" value="MDR7362636.1"/>
    <property type="molecule type" value="Genomic_DNA"/>
</dbReference>
<sequence>MPFIALADKAARALRNDMLDHALRAGFDLQPSHNAVFATLPPEGARSADMATRAGVTRQSMGESIRDMVSRGMLEMVPDPTDGRAKIVRYTDFGREVAEVGFQHLLDLDERFREELGDEDFETACRVLARVREMLEGGTEEWVPASVDPAAHAEVGRR</sequence>
<dbReference type="RefSeq" id="WP_310301941.1">
    <property type="nucleotide sequence ID" value="NZ_BAAAPS010000008.1"/>
</dbReference>
<gene>
    <name evidence="2" type="ORF">J2S63_002189</name>
</gene>
<dbReference type="InterPro" id="IPR000835">
    <property type="entry name" value="HTH_MarR-typ"/>
</dbReference>
<name>A0ABU2BWE6_9ACTN</name>
<dbReference type="InterPro" id="IPR039422">
    <property type="entry name" value="MarR/SlyA-like"/>
</dbReference>
<keyword evidence="3" id="KW-1185">Reference proteome</keyword>
<dbReference type="PANTHER" id="PTHR33164:SF57">
    <property type="entry name" value="MARR-FAMILY TRANSCRIPTIONAL REGULATOR"/>
    <property type="match status" value="1"/>
</dbReference>
<accession>A0ABU2BWE6</accession>
<dbReference type="Gene3D" id="1.10.10.10">
    <property type="entry name" value="Winged helix-like DNA-binding domain superfamily/Winged helix DNA-binding domain"/>
    <property type="match status" value="1"/>
</dbReference>
<dbReference type="GO" id="GO:0003677">
    <property type="term" value="F:DNA binding"/>
    <property type="evidence" value="ECO:0007669"/>
    <property type="project" value="UniProtKB-KW"/>
</dbReference>
<protein>
    <submittedName>
        <fullName evidence="2">DNA-binding MarR family transcriptional regulator</fullName>
    </submittedName>
</protein>
<dbReference type="PANTHER" id="PTHR33164">
    <property type="entry name" value="TRANSCRIPTIONAL REGULATOR, MARR FAMILY"/>
    <property type="match status" value="1"/>
</dbReference>
<feature type="domain" description="HTH marR-type" evidence="1">
    <location>
        <begin position="1"/>
        <end position="133"/>
    </location>
</feature>
<comment type="caution">
    <text evidence="2">The sequence shown here is derived from an EMBL/GenBank/DDBJ whole genome shotgun (WGS) entry which is preliminary data.</text>
</comment>
<evidence type="ECO:0000313" key="3">
    <source>
        <dbReference type="Proteomes" id="UP001183648"/>
    </source>
</evidence>
<keyword evidence="2" id="KW-0238">DNA-binding</keyword>
<dbReference type="InterPro" id="IPR036390">
    <property type="entry name" value="WH_DNA-bd_sf"/>
</dbReference>
<evidence type="ECO:0000313" key="2">
    <source>
        <dbReference type="EMBL" id="MDR7362636.1"/>
    </source>
</evidence>
<proteinExistence type="predicted"/>
<organism evidence="2 3">
    <name type="scientific">Nocardioides marmoribigeumensis</name>
    <dbReference type="NCBI Taxonomy" id="433649"/>
    <lineage>
        <taxon>Bacteria</taxon>
        <taxon>Bacillati</taxon>
        <taxon>Actinomycetota</taxon>
        <taxon>Actinomycetes</taxon>
        <taxon>Propionibacteriales</taxon>
        <taxon>Nocardioidaceae</taxon>
        <taxon>Nocardioides</taxon>
    </lineage>
</organism>
<dbReference type="InterPro" id="IPR036388">
    <property type="entry name" value="WH-like_DNA-bd_sf"/>
</dbReference>
<dbReference type="SUPFAM" id="SSF46785">
    <property type="entry name" value="Winged helix' DNA-binding domain"/>
    <property type="match status" value="1"/>
</dbReference>
<reference evidence="2 3" key="1">
    <citation type="submission" date="2023-07" db="EMBL/GenBank/DDBJ databases">
        <title>Sequencing the genomes of 1000 actinobacteria strains.</title>
        <authorList>
            <person name="Klenk H.-P."/>
        </authorList>
    </citation>
    <scope>NUCLEOTIDE SEQUENCE [LARGE SCALE GENOMIC DNA]</scope>
    <source>
        <strain evidence="2 3">DSM 19426</strain>
    </source>
</reference>
<dbReference type="PROSITE" id="PS50995">
    <property type="entry name" value="HTH_MARR_2"/>
    <property type="match status" value="1"/>
</dbReference>
<evidence type="ECO:0000259" key="1">
    <source>
        <dbReference type="PROSITE" id="PS50995"/>
    </source>
</evidence>